<comment type="subcellular location">
    <subcellularLocation>
        <location evidence="1">Cytoplasm</location>
    </subcellularLocation>
</comment>
<dbReference type="eggNOG" id="KOG4261">
    <property type="taxonomic scope" value="Eukaryota"/>
</dbReference>
<dbReference type="SMART" id="SM00307">
    <property type="entry name" value="ILWEQ"/>
    <property type="match status" value="1"/>
</dbReference>
<dbReference type="GO" id="GO:0098609">
    <property type="term" value="P:cell-cell adhesion"/>
    <property type="evidence" value="ECO:0007669"/>
    <property type="project" value="TreeGrafter"/>
</dbReference>
<sequence>MATANLVNAAHSGDQNELMTSANATRKTVVEMLHTGRGAVEAAGEADDKDKQYALESVQRATEASLELLDSVNECLKHPTKENKDRLPKLSRDVADGVSDVCEAAHALKGAEMVDPDDPHVIAEQELLVAAAQIEAAAKKLAELRPRRKDYEINANISFEEMIVSAAQGIASATSALMVAAQGAQRELYDQGRVSKNKNTEKYHDDITWSEGLVSAAKNVAGATELLCESANSVVTGQASEERLISSSMAVSRSTQQLLIACRVKADKHSKAMDRLDTAGTAVRKATNALVASAKDAAVFQEEKNEVEVNRFKVGSIAQEIAMQEAVLKKEKELENARKQLTTLRKQKYDKK</sequence>
<dbReference type="InterPro" id="IPR002558">
    <property type="entry name" value="ILWEQ_dom"/>
</dbReference>
<dbReference type="GO" id="GO:0005886">
    <property type="term" value="C:plasma membrane"/>
    <property type="evidence" value="ECO:0007669"/>
    <property type="project" value="TreeGrafter"/>
</dbReference>
<name>A0A0L0G2F9_9EUKA</name>
<dbReference type="FunFam" id="1.20.1410.10:FF:000001">
    <property type="entry name" value="Talin 2"/>
    <property type="match status" value="1"/>
</dbReference>
<evidence type="ECO:0000313" key="5">
    <source>
        <dbReference type="EMBL" id="KNC83011.1"/>
    </source>
</evidence>
<dbReference type="InterPro" id="IPR035964">
    <property type="entry name" value="I/LWEQ_dom_sf"/>
</dbReference>
<evidence type="ECO:0000256" key="3">
    <source>
        <dbReference type="SAM" id="Coils"/>
    </source>
</evidence>
<dbReference type="Pfam" id="PF21896">
    <property type="entry name" value="Talin_IBS2B"/>
    <property type="match status" value="1"/>
</dbReference>
<gene>
    <name evidence="5" type="ORF">SARC_04714</name>
</gene>
<dbReference type="Gene3D" id="1.20.1410.10">
    <property type="entry name" value="I/LWEQ domain"/>
    <property type="match status" value="1"/>
</dbReference>
<feature type="coiled-coil region" evidence="3">
    <location>
        <begin position="320"/>
        <end position="347"/>
    </location>
</feature>
<dbReference type="GO" id="GO:0005737">
    <property type="term" value="C:cytoplasm"/>
    <property type="evidence" value="ECO:0007669"/>
    <property type="project" value="UniProtKB-SubCell"/>
</dbReference>
<dbReference type="Gene3D" id="1.20.1420.10">
    <property type="entry name" value="Talin, central domain"/>
    <property type="match status" value="1"/>
</dbReference>
<dbReference type="GO" id="GO:0030036">
    <property type="term" value="P:actin cytoskeleton organization"/>
    <property type="evidence" value="ECO:0007669"/>
    <property type="project" value="TreeGrafter"/>
</dbReference>
<dbReference type="InterPro" id="IPR054082">
    <property type="entry name" value="Talin_IBS2B"/>
</dbReference>
<dbReference type="EMBL" id="KQ241872">
    <property type="protein sequence ID" value="KNC83011.1"/>
    <property type="molecule type" value="Genomic_DNA"/>
</dbReference>
<dbReference type="PANTHER" id="PTHR19981">
    <property type="entry name" value="TALIN"/>
    <property type="match status" value="1"/>
</dbReference>
<evidence type="ECO:0000259" key="4">
    <source>
        <dbReference type="PROSITE" id="PS50945"/>
    </source>
</evidence>
<organism evidence="5 6">
    <name type="scientific">Sphaeroforma arctica JP610</name>
    <dbReference type="NCBI Taxonomy" id="667725"/>
    <lineage>
        <taxon>Eukaryota</taxon>
        <taxon>Ichthyosporea</taxon>
        <taxon>Ichthyophonida</taxon>
        <taxon>Sphaeroforma</taxon>
    </lineage>
</organism>
<dbReference type="PANTHER" id="PTHR19981:SF1">
    <property type="entry name" value="RHEA, ISOFORM B"/>
    <property type="match status" value="1"/>
</dbReference>
<dbReference type="STRING" id="667725.A0A0L0G2F9"/>
<dbReference type="GeneID" id="25905218"/>
<evidence type="ECO:0000256" key="2">
    <source>
        <dbReference type="ARBA" id="ARBA00022490"/>
    </source>
</evidence>
<dbReference type="OrthoDB" id="10043037at2759"/>
<dbReference type="GO" id="GO:0005178">
    <property type="term" value="F:integrin binding"/>
    <property type="evidence" value="ECO:0007669"/>
    <property type="project" value="TreeGrafter"/>
</dbReference>
<dbReference type="GO" id="GO:0005925">
    <property type="term" value="C:focal adhesion"/>
    <property type="evidence" value="ECO:0007669"/>
    <property type="project" value="TreeGrafter"/>
</dbReference>
<keyword evidence="2" id="KW-0963">Cytoplasm</keyword>
<dbReference type="PROSITE" id="PS50945">
    <property type="entry name" value="I_LWEQ"/>
    <property type="match status" value="1"/>
</dbReference>
<dbReference type="GO" id="GO:0003779">
    <property type="term" value="F:actin binding"/>
    <property type="evidence" value="ECO:0007669"/>
    <property type="project" value="InterPro"/>
</dbReference>
<dbReference type="SUPFAM" id="SSF109885">
    <property type="entry name" value="I/LWEQ domain"/>
    <property type="match status" value="1"/>
</dbReference>
<proteinExistence type="predicted"/>
<keyword evidence="6" id="KW-1185">Reference proteome</keyword>
<dbReference type="Proteomes" id="UP000054560">
    <property type="component" value="Unassembled WGS sequence"/>
</dbReference>
<accession>A0A0L0G2F9</accession>
<evidence type="ECO:0000313" key="6">
    <source>
        <dbReference type="Proteomes" id="UP000054560"/>
    </source>
</evidence>
<evidence type="ECO:0000256" key="1">
    <source>
        <dbReference type="ARBA" id="ARBA00004496"/>
    </source>
</evidence>
<dbReference type="RefSeq" id="XP_014156913.1">
    <property type="nucleotide sequence ID" value="XM_014301438.1"/>
</dbReference>
<protein>
    <recommendedName>
        <fullName evidence="4">I/LWEQ domain-containing protein</fullName>
    </recommendedName>
</protein>
<dbReference type="AlphaFoldDB" id="A0A0L0G2F9"/>
<dbReference type="Pfam" id="PF01608">
    <property type="entry name" value="I_LWEQ"/>
    <property type="match status" value="1"/>
</dbReference>
<feature type="domain" description="I/LWEQ" evidence="4">
    <location>
        <begin position="111"/>
        <end position="352"/>
    </location>
</feature>
<keyword evidence="3" id="KW-0175">Coiled coil</keyword>
<reference evidence="5 6" key="1">
    <citation type="submission" date="2011-02" db="EMBL/GenBank/DDBJ databases">
        <title>The Genome Sequence of Sphaeroforma arctica JP610.</title>
        <authorList>
            <consortium name="The Broad Institute Genome Sequencing Platform"/>
            <person name="Russ C."/>
            <person name="Cuomo C."/>
            <person name="Young S.K."/>
            <person name="Zeng Q."/>
            <person name="Gargeya S."/>
            <person name="Alvarado L."/>
            <person name="Berlin A."/>
            <person name="Chapman S.B."/>
            <person name="Chen Z."/>
            <person name="Freedman E."/>
            <person name="Gellesch M."/>
            <person name="Goldberg J."/>
            <person name="Griggs A."/>
            <person name="Gujja S."/>
            <person name="Heilman E."/>
            <person name="Heiman D."/>
            <person name="Howarth C."/>
            <person name="Mehta T."/>
            <person name="Neiman D."/>
            <person name="Pearson M."/>
            <person name="Roberts A."/>
            <person name="Saif S."/>
            <person name="Shea T."/>
            <person name="Shenoy N."/>
            <person name="Sisk P."/>
            <person name="Stolte C."/>
            <person name="Sykes S."/>
            <person name="White J."/>
            <person name="Yandava C."/>
            <person name="Burger G."/>
            <person name="Gray M.W."/>
            <person name="Holland P.W.H."/>
            <person name="King N."/>
            <person name="Lang F.B.F."/>
            <person name="Roger A.J."/>
            <person name="Ruiz-Trillo I."/>
            <person name="Haas B."/>
            <person name="Nusbaum C."/>
            <person name="Birren B."/>
        </authorList>
    </citation>
    <scope>NUCLEOTIDE SEQUENCE [LARGE SCALE GENOMIC DNA]</scope>
    <source>
        <strain evidence="5 6">JP610</strain>
    </source>
</reference>